<evidence type="ECO:0000313" key="1">
    <source>
        <dbReference type="EMBL" id="KTB46997.1"/>
    </source>
</evidence>
<organism evidence="1 2">
    <name type="scientific">Moniliophthora roreri</name>
    <name type="common">Frosty pod rot fungus</name>
    <name type="synonym">Monilia roreri</name>
    <dbReference type="NCBI Taxonomy" id="221103"/>
    <lineage>
        <taxon>Eukaryota</taxon>
        <taxon>Fungi</taxon>
        <taxon>Dikarya</taxon>
        <taxon>Basidiomycota</taxon>
        <taxon>Agaricomycotina</taxon>
        <taxon>Agaricomycetes</taxon>
        <taxon>Agaricomycetidae</taxon>
        <taxon>Agaricales</taxon>
        <taxon>Marasmiineae</taxon>
        <taxon>Marasmiaceae</taxon>
        <taxon>Moniliophthora</taxon>
    </lineage>
</organism>
<dbReference type="EMBL" id="LATX01000185">
    <property type="protein sequence ID" value="KTB46997.1"/>
    <property type="molecule type" value="Genomic_DNA"/>
</dbReference>
<comment type="caution">
    <text evidence="1">The sequence shown here is derived from an EMBL/GenBank/DDBJ whole genome shotgun (WGS) entry which is preliminary data.</text>
</comment>
<name>A0A0W0GEN4_MONRR</name>
<protein>
    <submittedName>
        <fullName evidence="1">Uncharacterized protein</fullName>
    </submittedName>
</protein>
<gene>
    <name evidence="1" type="ORF">WG66_426</name>
</gene>
<dbReference type="AlphaFoldDB" id="A0A0W0GEN4"/>
<evidence type="ECO:0000313" key="2">
    <source>
        <dbReference type="Proteomes" id="UP000054988"/>
    </source>
</evidence>
<dbReference type="Proteomes" id="UP000054988">
    <property type="component" value="Unassembled WGS sequence"/>
</dbReference>
<accession>A0A0W0GEN4</accession>
<sequence length="34" mass="4165">MITIRYILIDIFGDANDLKDTMLFDWKQLRRYDA</sequence>
<proteinExistence type="predicted"/>
<reference evidence="1 2" key="1">
    <citation type="submission" date="2015-12" db="EMBL/GenBank/DDBJ databases">
        <title>Draft genome sequence of Moniliophthora roreri, the causal agent of frosty pod rot of cacao.</title>
        <authorList>
            <person name="Aime M.C."/>
            <person name="Diaz-Valderrama J.R."/>
            <person name="Kijpornyongpan T."/>
            <person name="Phillips-Mora W."/>
        </authorList>
    </citation>
    <scope>NUCLEOTIDE SEQUENCE [LARGE SCALE GENOMIC DNA]</scope>
    <source>
        <strain evidence="1 2">MCA 2952</strain>
    </source>
</reference>